<comment type="caution">
    <text evidence="1">The sequence shown here is derived from an EMBL/GenBank/DDBJ whole genome shotgun (WGS) entry which is preliminary data.</text>
</comment>
<dbReference type="InParanoid" id="A0A2P5C2F1"/>
<evidence type="ECO:0000313" key="1">
    <source>
        <dbReference type="EMBL" id="PON55181.1"/>
    </source>
</evidence>
<name>A0A2P5C2F1_TREOI</name>
<keyword evidence="2" id="KW-1185">Reference proteome</keyword>
<dbReference type="EMBL" id="JXTC01000423">
    <property type="protein sequence ID" value="PON55181.1"/>
    <property type="molecule type" value="Genomic_DNA"/>
</dbReference>
<gene>
    <name evidence="1" type="ORF">TorRG33x02_300040</name>
</gene>
<accession>A0A2P5C2F1</accession>
<proteinExistence type="predicted"/>
<protein>
    <submittedName>
        <fullName evidence="1">Uncharacterized protein</fullName>
    </submittedName>
</protein>
<reference evidence="2" key="1">
    <citation type="submission" date="2016-06" db="EMBL/GenBank/DDBJ databases">
        <title>Parallel loss of symbiosis genes in relatives of nitrogen-fixing non-legume Parasponia.</title>
        <authorList>
            <person name="Van Velzen R."/>
            <person name="Holmer R."/>
            <person name="Bu F."/>
            <person name="Rutten L."/>
            <person name="Van Zeijl A."/>
            <person name="Liu W."/>
            <person name="Santuari L."/>
            <person name="Cao Q."/>
            <person name="Sharma T."/>
            <person name="Shen D."/>
            <person name="Roswanjaya Y."/>
            <person name="Wardhani T."/>
            <person name="Kalhor M.S."/>
            <person name="Jansen J."/>
            <person name="Van den Hoogen J."/>
            <person name="Gungor B."/>
            <person name="Hartog M."/>
            <person name="Hontelez J."/>
            <person name="Verver J."/>
            <person name="Yang W.-C."/>
            <person name="Schijlen E."/>
            <person name="Repin R."/>
            <person name="Schilthuizen M."/>
            <person name="Schranz E."/>
            <person name="Heidstra R."/>
            <person name="Miyata K."/>
            <person name="Fedorova E."/>
            <person name="Kohlen W."/>
            <person name="Bisseling T."/>
            <person name="Smit S."/>
            <person name="Geurts R."/>
        </authorList>
    </citation>
    <scope>NUCLEOTIDE SEQUENCE [LARGE SCALE GENOMIC DNA]</scope>
    <source>
        <strain evidence="2">cv. RG33-2</strain>
    </source>
</reference>
<organism evidence="1 2">
    <name type="scientific">Trema orientale</name>
    <name type="common">Charcoal tree</name>
    <name type="synonym">Celtis orientalis</name>
    <dbReference type="NCBI Taxonomy" id="63057"/>
    <lineage>
        <taxon>Eukaryota</taxon>
        <taxon>Viridiplantae</taxon>
        <taxon>Streptophyta</taxon>
        <taxon>Embryophyta</taxon>
        <taxon>Tracheophyta</taxon>
        <taxon>Spermatophyta</taxon>
        <taxon>Magnoliopsida</taxon>
        <taxon>eudicotyledons</taxon>
        <taxon>Gunneridae</taxon>
        <taxon>Pentapetalae</taxon>
        <taxon>rosids</taxon>
        <taxon>fabids</taxon>
        <taxon>Rosales</taxon>
        <taxon>Cannabaceae</taxon>
        <taxon>Trema</taxon>
    </lineage>
</organism>
<evidence type="ECO:0000313" key="2">
    <source>
        <dbReference type="Proteomes" id="UP000237000"/>
    </source>
</evidence>
<dbReference type="Proteomes" id="UP000237000">
    <property type="component" value="Unassembled WGS sequence"/>
</dbReference>
<sequence length="31" mass="3551">MLEETLNLLPEELNLLSSCKNYVDCHGHMFG</sequence>
<dbReference type="AlphaFoldDB" id="A0A2P5C2F1"/>